<protein>
    <recommendedName>
        <fullName evidence="4">tRNA-binding domain-containing protein</fullName>
    </recommendedName>
</protein>
<dbReference type="SUPFAM" id="SSF50249">
    <property type="entry name" value="Nucleic acid-binding proteins"/>
    <property type="match status" value="1"/>
</dbReference>
<dbReference type="NCBIfam" id="NF045760">
    <property type="entry name" value="YtpR"/>
    <property type="match status" value="1"/>
</dbReference>
<evidence type="ECO:0000313" key="5">
    <source>
        <dbReference type="EMBL" id="CDN40413.1"/>
    </source>
</evidence>
<dbReference type="KEGG" id="mamp:MAMA39_02920"/>
<dbReference type="Gene3D" id="3.30.1940.10">
    <property type="entry name" value="YtpR-like"/>
    <property type="match status" value="1"/>
</dbReference>
<dbReference type="InterPro" id="IPR012340">
    <property type="entry name" value="NA-bd_OB-fold"/>
</dbReference>
<dbReference type="AlphaFoldDB" id="A0A292IIB6"/>
<evidence type="ECO:0000256" key="3">
    <source>
        <dbReference type="PROSITE-ProRule" id="PRU00209"/>
    </source>
</evidence>
<evidence type="ECO:0000256" key="2">
    <source>
        <dbReference type="ARBA" id="ARBA00022884"/>
    </source>
</evidence>
<dbReference type="InterPro" id="IPR037154">
    <property type="entry name" value="YtpR-like_sf"/>
</dbReference>
<dbReference type="InterPro" id="IPR033714">
    <property type="entry name" value="tRNA_bind_bactPheRS"/>
</dbReference>
<dbReference type="GO" id="GO:0000049">
    <property type="term" value="F:tRNA binding"/>
    <property type="evidence" value="ECO:0007669"/>
    <property type="project" value="UniProtKB-UniRule"/>
</dbReference>
<organism evidence="5 6">
    <name type="scientific">Mycoplasma amphoriforme A39</name>
    <dbReference type="NCBI Taxonomy" id="572419"/>
    <lineage>
        <taxon>Bacteria</taxon>
        <taxon>Bacillati</taxon>
        <taxon>Mycoplasmatota</taxon>
        <taxon>Mollicutes</taxon>
        <taxon>Mycoplasmataceae</taxon>
        <taxon>Mycoplasma</taxon>
    </lineage>
</organism>
<evidence type="ECO:0000256" key="1">
    <source>
        <dbReference type="ARBA" id="ARBA00022555"/>
    </source>
</evidence>
<name>A0A292IIB6_9MOLU</name>
<keyword evidence="1 3" id="KW-0820">tRNA-binding</keyword>
<reference evidence="5 6" key="1">
    <citation type="journal article" date="2015" name="Clin. Infect. Dis.">
        <title>Genomic Investigations unmask Mycoplasma amphoriforme, a new respiratory pathogen.</title>
        <authorList>
            <person name="Gillespie S.H."/>
            <person name="Ling C.L."/>
            <person name="Oravcova K."/>
            <person name="Pinheiro M."/>
            <person name="Wells L."/>
            <person name="Bryant J.M."/>
            <person name="McHugh T.D."/>
            <person name="Bebear C."/>
            <person name="Webster D."/>
            <person name="Harris S.R."/>
            <person name="Seth-Smith H.M."/>
            <person name="Thomson N.R."/>
        </authorList>
    </citation>
    <scope>NUCLEOTIDE SEQUENCE [LARGE SCALE GENOMIC DNA]</scope>
    <source>
        <strain evidence="5 6">A39</strain>
    </source>
</reference>
<dbReference type="RefSeq" id="WP_343251760.1">
    <property type="nucleotide sequence ID" value="NZ_HG937516.1"/>
</dbReference>
<dbReference type="Proteomes" id="UP000261764">
    <property type="component" value="Chromosome I"/>
</dbReference>
<keyword evidence="6" id="KW-1185">Reference proteome</keyword>
<dbReference type="CDD" id="cd02796">
    <property type="entry name" value="tRNA_bind_bactPheRS"/>
    <property type="match status" value="1"/>
</dbReference>
<evidence type="ECO:0000313" key="6">
    <source>
        <dbReference type="Proteomes" id="UP000261764"/>
    </source>
</evidence>
<dbReference type="InterPro" id="IPR002547">
    <property type="entry name" value="tRNA-bd_dom"/>
</dbReference>
<keyword evidence="2 3" id="KW-0694">RNA-binding</keyword>
<dbReference type="Pfam" id="PF01588">
    <property type="entry name" value="tRNA_bind"/>
    <property type="match status" value="1"/>
</dbReference>
<dbReference type="PROSITE" id="PS50886">
    <property type="entry name" value="TRBD"/>
    <property type="match status" value="1"/>
</dbReference>
<proteinExistence type="predicted"/>
<feature type="domain" description="TRNA-binding" evidence="4">
    <location>
        <begin position="91"/>
        <end position="203"/>
    </location>
</feature>
<accession>A0A292IIB6</accession>
<dbReference type="Gene3D" id="2.40.50.140">
    <property type="entry name" value="Nucleic acid-binding proteins"/>
    <property type="match status" value="1"/>
</dbReference>
<dbReference type="EMBL" id="HG937516">
    <property type="protein sequence ID" value="CDN40413.1"/>
    <property type="molecule type" value="Genomic_DNA"/>
</dbReference>
<sequence length="212" mass="23850">MTKEQKYLNLFYDELTLQNILVGFIGNPNAQVKKEVNENCVLFYDEQDRLVGFNLFNPKRFQLNLVAGINAPNESLIKQLNQIMKINLNEYANLYPFVIGKIKTIKPIAKSHLNFCEVDVGKNALQKIVCGAINVRQDQYVVVVLPNACIPTGKFINSSKVLDHQSDGMICSAKELNLPAGEPKTILELPESLAINKIGQPYLVIYNIDPQK</sequence>
<gene>
    <name evidence="5" type="ORF">MAMA39_02920</name>
</gene>
<evidence type="ECO:0000259" key="4">
    <source>
        <dbReference type="PROSITE" id="PS50886"/>
    </source>
</evidence>